<gene>
    <name evidence="2" type="ORF">TSAR_000878</name>
</gene>
<reference evidence="2 3" key="1">
    <citation type="journal article" date="2017" name="Curr. Biol.">
        <title>The Evolution of Venom by Co-option of Single-Copy Genes.</title>
        <authorList>
            <person name="Martinson E.O."/>
            <person name="Mrinalini"/>
            <person name="Kelkar Y.D."/>
            <person name="Chang C.H."/>
            <person name="Werren J.H."/>
        </authorList>
    </citation>
    <scope>NUCLEOTIDE SEQUENCE [LARGE SCALE GENOMIC DNA]</scope>
    <source>
        <strain evidence="2 3">Alberta</strain>
        <tissue evidence="2">Whole body</tissue>
    </source>
</reference>
<feature type="region of interest" description="Disordered" evidence="1">
    <location>
        <begin position="66"/>
        <end position="148"/>
    </location>
</feature>
<evidence type="ECO:0000313" key="2">
    <source>
        <dbReference type="EMBL" id="OXU18756.1"/>
    </source>
</evidence>
<comment type="caution">
    <text evidence="2">The sequence shown here is derived from an EMBL/GenBank/DDBJ whole genome shotgun (WGS) entry which is preliminary data.</text>
</comment>
<name>A0A232EK69_9HYME</name>
<sequence length="163" mass="18353">KEKPIKTTSHIIRGTSISHCHHAVHKLNNKARKHFNSSCHKNRHYSNAPATQTGNTVIIIFAPSNSTETYDQGQGKRLKSTPRSPQGRGDVQANESSPIHKERKRSRGEMLIEHSDSYTRISPPSKPPLLPTPLNQDKPSTFLKKKKPLVTETLHQQIQDNSQ</sequence>
<feature type="compositionally biased region" description="Basic and acidic residues" evidence="1">
    <location>
        <begin position="107"/>
        <end position="117"/>
    </location>
</feature>
<evidence type="ECO:0000313" key="3">
    <source>
        <dbReference type="Proteomes" id="UP000215335"/>
    </source>
</evidence>
<accession>A0A232EK69</accession>
<organism evidence="2 3">
    <name type="scientific">Trichomalopsis sarcophagae</name>
    <dbReference type="NCBI Taxonomy" id="543379"/>
    <lineage>
        <taxon>Eukaryota</taxon>
        <taxon>Metazoa</taxon>
        <taxon>Ecdysozoa</taxon>
        <taxon>Arthropoda</taxon>
        <taxon>Hexapoda</taxon>
        <taxon>Insecta</taxon>
        <taxon>Pterygota</taxon>
        <taxon>Neoptera</taxon>
        <taxon>Endopterygota</taxon>
        <taxon>Hymenoptera</taxon>
        <taxon>Apocrita</taxon>
        <taxon>Proctotrupomorpha</taxon>
        <taxon>Chalcidoidea</taxon>
        <taxon>Pteromalidae</taxon>
        <taxon>Pteromalinae</taxon>
        <taxon>Trichomalopsis</taxon>
    </lineage>
</organism>
<proteinExistence type="predicted"/>
<dbReference type="EMBL" id="NNAY01003857">
    <property type="protein sequence ID" value="OXU18756.1"/>
    <property type="molecule type" value="Genomic_DNA"/>
</dbReference>
<evidence type="ECO:0000256" key="1">
    <source>
        <dbReference type="SAM" id="MobiDB-lite"/>
    </source>
</evidence>
<keyword evidence="3" id="KW-1185">Reference proteome</keyword>
<feature type="non-terminal residue" evidence="2">
    <location>
        <position position="1"/>
    </location>
</feature>
<dbReference type="AlphaFoldDB" id="A0A232EK69"/>
<dbReference type="Proteomes" id="UP000215335">
    <property type="component" value="Unassembled WGS sequence"/>
</dbReference>
<protein>
    <submittedName>
        <fullName evidence="2">Uncharacterized protein</fullName>
    </submittedName>
</protein>